<protein>
    <submittedName>
        <fullName evidence="1">Uncharacterized protein</fullName>
    </submittedName>
</protein>
<name>A0A0E9SGY5_ANGAN</name>
<dbReference type="EMBL" id="GBXM01068021">
    <property type="protein sequence ID" value="JAH40556.1"/>
    <property type="molecule type" value="Transcribed_RNA"/>
</dbReference>
<accession>A0A0E9SGY5</accession>
<dbReference type="AlphaFoldDB" id="A0A0E9SGY5"/>
<proteinExistence type="predicted"/>
<reference evidence="1" key="2">
    <citation type="journal article" date="2015" name="Fish Shellfish Immunol.">
        <title>Early steps in the European eel (Anguilla anguilla)-Vibrio vulnificus interaction in the gills: Role of the RtxA13 toxin.</title>
        <authorList>
            <person name="Callol A."/>
            <person name="Pajuelo D."/>
            <person name="Ebbesson L."/>
            <person name="Teles M."/>
            <person name="MacKenzie S."/>
            <person name="Amaro C."/>
        </authorList>
    </citation>
    <scope>NUCLEOTIDE SEQUENCE</scope>
</reference>
<organism evidence="1">
    <name type="scientific">Anguilla anguilla</name>
    <name type="common">European freshwater eel</name>
    <name type="synonym">Muraena anguilla</name>
    <dbReference type="NCBI Taxonomy" id="7936"/>
    <lineage>
        <taxon>Eukaryota</taxon>
        <taxon>Metazoa</taxon>
        <taxon>Chordata</taxon>
        <taxon>Craniata</taxon>
        <taxon>Vertebrata</taxon>
        <taxon>Euteleostomi</taxon>
        <taxon>Actinopterygii</taxon>
        <taxon>Neopterygii</taxon>
        <taxon>Teleostei</taxon>
        <taxon>Anguilliformes</taxon>
        <taxon>Anguillidae</taxon>
        <taxon>Anguilla</taxon>
    </lineage>
</organism>
<sequence>MRKPMFERRVSSRPSLNLAKNHREIASALVRTRPFVLSFPRFQSALCL</sequence>
<evidence type="ECO:0000313" key="1">
    <source>
        <dbReference type="EMBL" id="JAH40556.1"/>
    </source>
</evidence>
<reference evidence="1" key="1">
    <citation type="submission" date="2014-11" db="EMBL/GenBank/DDBJ databases">
        <authorList>
            <person name="Amaro Gonzalez C."/>
        </authorList>
    </citation>
    <scope>NUCLEOTIDE SEQUENCE</scope>
</reference>